<evidence type="ECO:0000313" key="6">
    <source>
        <dbReference type="Proteomes" id="UP001234495"/>
    </source>
</evidence>
<dbReference type="SUPFAM" id="SSF53822">
    <property type="entry name" value="Periplasmic binding protein-like I"/>
    <property type="match status" value="1"/>
</dbReference>
<keyword evidence="3" id="KW-0804">Transcription</keyword>
<gene>
    <name evidence="5" type="ORF">J2S19_000253</name>
</gene>
<dbReference type="Proteomes" id="UP001234495">
    <property type="component" value="Unassembled WGS sequence"/>
</dbReference>
<dbReference type="SMART" id="SM00354">
    <property type="entry name" value="HTH_LACI"/>
    <property type="match status" value="1"/>
</dbReference>
<dbReference type="Gene3D" id="3.40.50.2300">
    <property type="match status" value="2"/>
</dbReference>
<evidence type="ECO:0000313" key="5">
    <source>
        <dbReference type="EMBL" id="MDQ0229003.1"/>
    </source>
</evidence>
<dbReference type="RefSeq" id="WP_307335977.1">
    <property type="nucleotide sequence ID" value="NZ_JAUSUD010000001.1"/>
</dbReference>
<keyword evidence="6" id="KW-1185">Reference proteome</keyword>
<proteinExistence type="predicted"/>
<accession>A0ABT9Z9S1</accession>
<comment type="caution">
    <text evidence="5">The sequence shown here is derived from an EMBL/GenBank/DDBJ whole genome shotgun (WGS) entry which is preliminary data.</text>
</comment>
<name>A0ABT9Z9S1_9BACI</name>
<reference evidence="5 6" key="1">
    <citation type="submission" date="2023-07" db="EMBL/GenBank/DDBJ databases">
        <title>Genomic Encyclopedia of Type Strains, Phase IV (KMG-IV): sequencing the most valuable type-strain genomes for metagenomic binning, comparative biology and taxonomic classification.</title>
        <authorList>
            <person name="Goeker M."/>
        </authorList>
    </citation>
    <scope>NUCLEOTIDE SEQUENCE [LARGE SCALE GENOMIC DNA]</scope>
    <source>
        <strain evidence="5 6">DSM 29005</strain>
    </source>
</reference>
<evidence type="ECO:0000256" key="3">
    <source>
        <dbReference type="ARBA" id="ARBA00023163"/>
    </source>
</evidence>
<keyword evidence="1" id="KW-0805">Transcription regulation</keyword>
<dbReference type="Pfam" id="PF00356">
    <property type="entry name" value="LacI"/>
    <property type="match status" value="1"/>
</dbReference>
<dbReference type="InterPro" id="IPR000843">
    <property type="entry name" value="HTH_LacI"/>
</dbReference>
<dbReference type="InterPro" id="IPR028082">
    <property type="entry name" value="Peripla_BP_I"/>
</dbReference>
<evidence type="ECO:0000259" key="4">
    <source>
        <dbReference type="PROSITE" id="PS50932"/>
    </source>
</evidence>
<dbReference type="CDD" id="cd01392">
    <property type="entry name" value="HTH_LacI"/>
    <property type="match status" value="1"/>
</dbReference>
<protein>
    <submittedName>
        <fullName evidence="5">LacI family transcriptional regulator</fullName>
    </submittedName>
</protein>
<dbReference type="Gene3D" id="1.10.260.40">
    <property type="entry name" value="lambda repressor-like DNA-binding domains"/>
    <property type="match status" value="1"/>
</dbReference>
<dbReference type="InterPro" id="IPR010982">
    <property type="entry name" value="Lambda_DNA-bd_dom_sf"/>
</dbReference>
<dbReference type="PROSITE" id="PS50932">
    <property type="entry name" value="HTH_LACI_2"/>
    <property type="match status" value="1"/>
</dbReference>
<dbReference type="EMBL" id="JAUSUD010000001">
    <property type="protein sequence ID" value="MDQ0229003.1"/>
    <property type="molecule type" value="Genomic_DNA"/>
</dbReference>
<evidence type="ECO:0000256" key="2">
    <source>
        <dbReference type="ARBA" id="ARBA00023125"/>
    </source>
</evidence>
<dbReference type="CDD" id="cd06267">
    <property type="entry name" value="PBP1_LacI_sugar_binding-like"/>
    <property type="match status" value="1"/>
</dbReference>
<feature type="domain" description="HTH lacI-type" evidence="4">
    <location>
        <begin position="6"/>
        <end position="60"/>
    </location>
</feature>
<dbReference type="PANTHER" id="PTHR30146">
    <property type="entry name" value="LACI-RELATED TRANSCRIPTIONAL REPRESSOR"/>
    <property type="match status" value="1"/>
</dbReference>
<evidence type="ECO:0000256" key="1">
    <source>
        <dbReference type="ARBA" id="ARBA00023015"/>
    </source>
</evidence>
<keyword evidence="2" id="KW-0238">DNA-binding</keyword>
<dbReference type="Pfam" id="PF13377">
    <property type="entry name" value="Peripla_BP_3"/>
    <property type="match status" value="1"/>
</dbReference>
<dbReference type="SUPFAM" id="SSF47413">
    <property type="entry name" value="lambda repressor-like DNA-binding domains"/>
    <property type="match status" value="1"/>
</dbReference>
<dbReference type="InterPro" id="IPR046335">
    <property type="entry name" value="LacI/GalR-like_sensor"/>
</dbReference>
<sequence>MKRNKVNSTQIAQLAGVSRSTVSRVINNYPSVPPETREKVMKIIKEYNYFPDMSAQVLAGKNMRNIGLFIIDKGSVSSDPTSNTLITSVIEEASAQDYYVITNIIRDCKSPKNIERVKTVFYQNRIDAGIFMGADNHEPFIEELIAEGFIIGIVDQDLPGRNEPNRIVYSFDNEDGAKKAVDYLVSLKHRKIGIINGDLKRHAGSARFDGFVKAMKLHGLPVKKEWVIQSDFSSTSGYHSMKHFLKTATDLPTAFFAANDSIAFGVIRALNEKQINVPSDVSIIGIDDHVLSKLYHPPLTTFKADFSKMMQSLTVDVINSIEQSNKKGIKVTMGSKLIVRESCRSL</sequence>
<dbReference type="PANTHER" id="PTHR30146:SF109">
    <property type="entry name" value="HTH-TYPE TRANSCRIPTIONAL REGULATOR GALS"/>
    <property type="match status" value="1"/>
</dbReference>
<organism evidence="5 6">
    <name type="scientific">Metabacillus malikii</name>
    <dbReference type="NCBI Taxonomy" id="1504265"/>
    <lineage>
        <taxon>Bacteria</taxon>
        <taxon>Bacillati</taxon>
        <taxon>Bacillota</taxon>
        <taxon>Bacilli</taxon>
        <taxon>Bacillales</taxon>
        <taxon>Bacillaceae</taxon>
        <taxon>Metabacillus</taxon>
    </lineage>
</organism>